<feature type="domain" description="D-glutamate N-acetyltransferase-like C-terminal" evidence="1">
    <location>
        <begin position="147"/>
        <end position="344"/>
    </location>
</feature>
<dbReference type="Gene3D" id="3.40.50.720">
    <property type="entry name" value="NAD(P)-binding Rossmann-like Domain"/>
    <property type="match status" value="1"/>
</dbReference>
<evidence type="ECO:0000259" key="1">
    <source>
        <dbReference type="Pfam" id="PF07755"/>
    </source>
</evidence>
<keyword evidence="4" id="KW-1185">Reference proteome</keyword>
<evidence type="ECO:0000259" key="2">
    <source>
        <dbReference type="Pfam" id="PF17396"/>
    </source>
</evidence>
<dbReference type="SUPFAM" id="SSF52540">
    <property type="entry name" value="P-loop containing nucleoside triphosphate hydrolases"/>
    <property type="match status" value="1"/>
</dbReference>
<name>A0A964BL90_9CYAN</name>
<protein>
    <submittedName>
        <fullName evidence="3">DUF1611 domain-containing protein</fullName>
    </submittedName>
</protein>
<accession>A0A964BL90</accession>
<dbReference type="AlphaFoldDB" id="A0A964BL90"/>
<dbReference type="InterPro" id="IPR027417">
    <property type="entry name" value="P-loop_NTPase"/>
</dbReference>
<gene>
    <name evidence="3" type="ORF">I4641_00490</name>
</gene>
<evidence type="ECO:0000313" key="3">
    <source>
        <dbReference type="EMBL" id="MCC0175458.1"/>
    </source>
</evidence>
<organism evidence="3 4">
    <name type="scientific">Waterburya agarophytonicola KI4</name>
    <dbReference type="NCBI Taxonomy" id="2874699"/>
    <lineage>
        <taxon>Bacteria</taxon>
        <taxon>Bacillati</taxon>
        <taxon>Cyanobacteriota</taxon>
        <taxon>Cyanophyceae</taxon>
        <taxon>Pleurocapsales</taxon>
        <taxon>Hyellaceae</taxon>
        <taxon>Waterburya</taxon>
        <taxon>Waterburya agarophytonicola</taxon>
    </lineage>
</organism>
<dbReference type="CDD" id="cd01983">
    <property type="entry name" value="SIMIBI"/>
    <property type="match status" value="1"/>
</dbReference>
<reference evidence="3" key="1">
    <citation type="journal article" date="2021" name="Antonie Van Leeuwenhoek">
        <title>Draft genome and description of Waterburya agarophytonicola gen. nov. sp. nov. (Pleurocapsales, Cyanobacteria): a seaweed symbiont.</title>
        <authorList>
            <person name="Bonthond G."/>
            <person name="Shalygin S."/>
            <person name="Bayer T."/>
            <person name="Weinberger F."/>
        </authorList>
    </citation>
    <scope>NUCLEOTIDE SEQUENCE</scope>
    <source>
        <strain evidence="3">KI4</strain>
    </source>
</reference>
<proteinExistence type="predicted"/>
<dbReference type="RefSeq" id="WP_229638457.1">
    <property type="nucleotide sequence ID" value="NZ_JADWDC010000001.1"/>
</dbReference>
<dbReference type="Proteomes" id="UP000729733">
    <property type="component" value="Unassembled WGS sequence"/>
</dbReference>
<dbReference type="InterPro" id="IPR035402">
    <property type="entry name" value="DgcN-like_N"/>
</dbReference>
<dbReference type="InterPro" id="IPR035086">
    <property type="entry name" value="DgcN-like_C"/>
</dbReference>
<dbReference type="PANTHER" id="PTHR40690">
    <property type="entry name" value="GLL3100 PROTEIN"/>
    <property type="match status" value="1"/>
</dbReference>
<comment type="caution">
    <text evidence="3">The sequence shown here is derived from an EMBL/GenBank/DDBJ whole genome shotgun (WGS) entry which is preliminary data.</text>
</comment>
<dbReference type="Pfam" id="PF17396">
    <property type="entry name" value="DUF1611_N"/>
    <property type="match status" value="1"/>
</dbReference>
<dbReference type="Gene3D" id="3.40.50.300">
    <property type="entry name" value="P-loop containing nucleotide triphosphate hydrolases"/>
    <property type="match status" value="1"/>
</dbReference>
<evidence type="ECO:0000313" key="4">
    <source>
        <dbReference type="Proteomes" id="UP000729733"/>
    </source>
</evidence>
<dbReference type="PIRSF" id="PIRSF026760">
    <property type="entry name" value="UCP026760"/>
    <property type="match status" value="1"/>
</dbReference>
<dbReference type="InterPro" id="IPR011669">
    <property type="entry name" value="DgcN-like"/>
</dbReference>
<sequence length="373" mass="40539">MVIAKKTAVVYCEKQFGLMDGKTAAGLVRHSKTYNIVGVIDSSLAGKDAGEELDNAKNYIPIFASLESALDILQDLPDCYIYGKAPLEAVIPVAERTLILQAMTEGMDIINGLHQFFSEDDEFAEMAEKCGVEIQDIRKPPELKDLHVFTGKISQVNVPVIAVLGTDCACGKMTTAVKLNQALNKIGIKSVLVATGQTAIMQGATYGVSIDALVSQFVIGEIENAVVRAFEEERPDIILVEGQSAVSHPAFMSSVGILKGCMPDGVILQHPPGRKFRCDFPHLPMPSIVSEIMLIKAICQTQVIAIALSHEDLTETEILKTIKSYENRLLLPTTDVLTYGCSKLIHALSNLFPSLDRQKVRPKSPTIPLFTIG</sequence>
<feature type="domain" description="D-glutamate N-acetyltransferase-like N-terminal" evidence="2">
    <location>
        <begin position="43"/>
        <end position="140"/>
    </location>
</feature>
<dbReference type="PANTHER" id="PTHR40690:SF1">
    <property type="entry name" value="DUF1611 DOMAIN-CONTAINING PROTEIN"/>
    <property type="match status" value="1"/>
</dbReference>
<dbReference type="Pfam" id="PF07755">
    <property type="entry name" value="DUF1611"/>
    <property type="match status" value="1"/>
</dbReference>
<dbReference type="EMBL" id="JADWDC010000001">
    <property type="protein sequence ID" value="MCC0175458.1"/>
    <property type="molecule type" value="Genomic_DNA"/>
</dbReference>